<organism evidence="6 7">
    <name type="scientific">Ricinus communis</name>
    <name type="common">Castor bean</name>
    <dbReference type="NCBI Taxonomy" id="3988"/>
    <lineage>
        <taxon>Eukaryota</taxon>
        <taxon>Viridiplantae</taxon>
        <taxon>Streptophyta</taxon>
        <taxon>Embryophyta</taxon>
        <taxon>Tracheophyta</taxon>
        <taxon>Spermatophyta</taxon>
        <taxon>Magnoliopsida</taxon>
        <taxon>eudicotyledons</taxon>
        <taxon>Gunneridae</taxon>
        <taxon>Pentapetalae</taxon>
        <taxon>rosids</taxon>
        <taxon>fabids</taxon>
        <taxon>Malpighiales</taxon>
        <taxon>Euphorbiaceae</taxon>
        <taxon>Acalyphoideae</taxon>
        <taxon>Acalypheae</taxon>
        <taxon>Ricinus</taxon>
    </lineage>
</organism>
<dbReference type="Gene3D" id="3.20.20.10">
    <property type="entry name" value="Alanine racemase"/>
    <property type="match status" value="1"/>
</dbReference>
<dbReference type="EC" id="4.1.1.17" evidence="6"/>
<dbReference type="InParanoid" id="B9RM43"/>
<proteinExistence type="inferred from homology"/>
<evidence type="ECO:0000256" key="1">
    <source>
        <dbReference type="ARBA" id="ARBA00001933"/>
    </source>
</evidence>
<evidence type="ECO:0000256" key="3">
    <source>
        <dbReference type="ARBA" id="ARBA00022898"/>
    </source>
</evidence>
<dbReference type="Gene3D" id="2.40.37.10">
    <property type="entry name" value="Lyase, Ornithine Decarboxylase, Chain A, domain 1"/>
    <property type="match status" value="1"/>
</dbReference>
<reference evidence="7" key="1">
    <citation type="journal article" date="2010" name="Nat. Biotechnol.">
        <title>Draft genome sequence of the oilseed species Ricinus communis.</title>
        <authorList>
            <person name="Chan A.P."/>
            <person name="Crabtree J."/>
            <person name="Zhao Q."/>
            <person name="Lorenzi H."/>
            <person name="Orvis J."/>
            <person name="Puiu D."/>
            <person name="Melake-Berhan A."/>
            <person name="Jones K.M."/>
            <person name="Redman J."/>
            <person name="Chen G."/>
            <person name="Cahoon E.B."/>
            <person name="Gedil M."/>
            <person name="Stanke M."/>
            <person name="Haas B.J."/>
            <person name="Wortman J.R."/>
            <person name="Fraser-Liggett C.M."/>
            <person name="Ravel J."/>
            <person name="Rabinowicz P.D."/>
        </authorList>
    </citation>
    <scope>NUCLEOTIDE SEQUENCE [LARGE SCALE GENOMIC DNA]</scope>
    <source>
        <strain evidence="7">cv. Hale</strain>
    </source>
</reference>
<dbReference type="Proteomes" id="UP000008311">
    <property type="component" value="Unassembled WGS sequence"/>
</dbReference>
<evidence type="ECO:0000256" key="4">
    <source>
        <dbReference type="ARBA" id="ARBA00023239"/>
    </source>
</evidence>
<dbReference type="InterPro" id="IPR022644">
    <property type="entry name" value="De-COase2_N"/>
</dbReference>
<dbReference type="AlphaFoldDB" id="B9RM43"/>
<sequence>MAFNPDNSDGHLNPIRLKVILEASRVKDQEAVEVPRGSLNSLNMSISENQEEAEPFYILDIGVVISLVEKWSHHLPHVKPFYAVKRNNESALLIVLATLGANFDCASQAEIEAILGLGISPDRILYANPCKSVSHIKYAARVGVYLTTFDSKEEVDKIRKWHPQCSLLLRAEIQNDKSSWIHLAANMAHIFLRKFLEYTHILK</sequence>
<dbReference type="InterPro" id="IPR029066">
    <property type="entry name" value="PLP-binding_barrel"/>
</dbReference>
<dbReference type="SUPFAM" id="SSF51419">
    <property type="entry name" value="PLP-binding barrel"/>
    <property type="match status" value="1"/>
</dbReference>
<dbReference type="Pfam" id="PF02784">
    <property type="entry name" value="Orn_Arg_deC_N"/>
    <property type="match status" value="1"/>
</dbReference>
<dbReference type="PRINTS" id="PR01179">
    <property type="entry name" value="ODADCRBXLASE"/>
</dbReference>
<comment type="similarity">
    <text evidence="2">Belongs to the Orn/Lys/Arg decarboxylase class-II family.</text>
</comment>
<feature type="domain" description="Orn/DAP/Arg decarboxylase 2 N-terminal" evidence="5">
    <location>
        <begin position="64"/>
        <end position="177"/>
    </location>
</feature>
<gene>
    <name evidence="6" type="ORF">RCOM_1077630</name>
</gene>
<dbReference type="InterPro" id="IPR009006">
    <property type="entry name" value="Ala_racemase/Decarboxylase_C"/>
</dbReference>
<dbReference type="InterPro" id="IPR000183">
    <property type="entry name" value="Orn/DAP/Arg_de-COase"/>
</dbReference>
<dbReference type="PRINTS" id="PR01182">
    <property type="entry name" value="ORNDCRBXLASE"/>
</dbReference>
<dbReference type="InterPro" id="IPR002433">
    <property type="entry name" value="Orn_de-COase"/>
</dbReference>
<dbReference type="UniPathway" id="UPA00535">
    <property type="reaction ID" value="UER00288"/>
</dbReference>
<evidence type="ECO:0000313" key="6">
    <source>
        <dbReference type="EMBL" id="EEF47366.1"/>
    </source>
</evidence>
<keyword evidence="4 6" id="KW-0456">Lyase</keyword>
<dbReference type="STRING" id="3988.B9RM43"/>
<comment type="cofactor">
    <cofactor evidence="1">
        <name>pyridoxal 5'-phosphate</name>
        <dbReference type="ChEBI" id="CHEBI:597326"/>
    </cofactor>
</comment>
<keyword evidence="3" id="KW-0663">Pyridoxal phosphate</keyword>
<evidence type="ECO:0000256" key="2">
    <source>
        <dbReference type="ARBA" id="ARBA00008872"/>
    </source>
</evidence>
<protein>
    <submittedName>
        <fullName evidence="6">Ornithine decarboxylase, putative</fullName>
        <ecNumber evidence="6">4.1.1.17</ecNumber>
    </submittedName>
</protein>
<dbReference type="GO" id="GO:0004586">
    <property type="term" value="F:ornithine decarboxylase activity"/>
    <property type="evidence" value="ECO:0007669"/>
    <property type="project" value="UniProtKB-EC"/>
</dbReference>
<dbReference type="PANTHER" id="PTHR11482">
    <property type="entry name" value="ARGININE/DIAMINOPIMELATE/ORNITHINE DECARBOXYLASE"/>
    <property type="match status" value="1"/>
</dbReference>
<dbReference type="EMBL" id="EQ973789">
    <property type="protein sequence ID" value="EEF47366.1"/>
    <property type="molecule type" value="Genomic_DNA"/>
</dbReference>
<evidence type="ECO:0000259" key="5">
    <source>
        <dbReference type="Pfam" id="PF02784"/>
    </source>
</evidence>
<accession>B9RM43</accession>
<name>B9RM43_RICCO</name>
<dbReference type="GO" id="GO:0033387">
    <property type="term" value="P:putrescine biosynthetic process from arginine, via ornithine"/>
    <property type="evidence" value="ECO:0007669"/>
    <property type="project" value="UniProtKB-UniPathway"/>
</dbReference>
<evidence type="ECO:0000313" key="7">
    <source>
        <dbReference type="Proteomes" id="UP000008311"/>
    </source>
</evidence>
<dbReference type="eggNOG" id="KOG0622">
    <property type="taxonomic scope" value="Eukaryota"/>
</dbReference>
<dbReference type="PANTHER" id="PTHR11482:SF6">
    <property type="entry name" value="ORNITHINE DECARBOXYLASE 1-RELATED"/>
    <property type="match status" value="1"/>
</dbReference>
<keyword evidence="7" id="KW-1185">Reference proteome</keyword>